<evidence type="ECO:0000259" key="3">
    <source>
        <dbReference type="Pfam" id="PF19278"/>
    </source>
</evidence>
<keyword evidence="5" id="KW-1185">Reference proteome</keyword>
<dbReference type="Proteomes" id="UP001239909">
    <property type="component" value="Unassembled WGS sequence"/>
</dbReference>
<dbReference type="InterPro" id="IPR002821">
    <property type="entry name" value="Hydantoinase_A"/>
</dbReference>
<dbReference type="InterPro" id="IPR008040">
    <property type="entry name" value="Hydant_A_N"/>
</dbReference>
<dbReference type="Pfam" id="PF01968">
    <property type="entry name" value="Hydantoinase_A"/>
    <property type="match status" value="1"/>
</dbReference>
<dbReference type="EMBL" id="BSYI01000008">
    <property type="protein sequence ID" value="GMG82113.1"/>
    <property type="molecule type" value="Genomic_DNA"/>
</dbReference>
<dbReference type="PANTHER" id="PTHR11365:SF23">
    <property type="entry name" value="HYPOTHETICAL 5-OXOPROLINASE (EUROFUNG)-RELATED"/>
    <property type="match status" value="1"/>
</dbReference>
<protein>
    <submittedName>
        <fullName evidence="4">Hydantoinase/oxoprolinase family protein</fullName>
    </submittedName>
</protein>
<evidence type="ECO:0000259" key="2">
    <source>
        <dbReference type="Pfam" id="PF05378"/>
    </source>
</evidence>
<dbReference type="RefSeq" id="WP_285670869.1">
    <property type="nucleotide sequence ID" value="NZ_BSYI01000008.1"/>
</dbReference>
<dbReference type="InterPro" id="IPR043129">
    <property type="entry name" value="ATPase_NBD"/>
</dbReference>
<accession>A0ABQ6LFK9</accession>
<sequence length="706" mass="73440">MSWNDKASNGAGRGADDESLGREWRIGVDIGGTFTDLVAIAETGALRIAKVPSTPDRPEQAVLDGLDALAAAAGETVAGLLAGCRLFVHGSTVATNTVLEHKGARVGLIATEGFRDSLEIRRGIRPDPWRHREPYPPVLVPRHRRLPVGGRIGASGEELEPLDREALDRQIERLLAEDAEVVAVSLFNSIFADGQERAAAAAVREAGLPVFVSSEIAPVLGEYERTSTVALNAYVGPRTARYVSELSDALAARGLAVPMLLTQNNGGMITPAQVAARPASLLLSGPAAAVGALRHHCDTIGSDNLISMEIGGTSCDVLVMADGEVALTDALDIGGHFLAMPSVDIHTIGAGGGTIARVDAGGMLAVGPEGAGAMPGPAAYGRGGQEATATDAQLVLGRLAPGPYAGGAVSLDADLAEAAIRRCIAEPLGIGVEAAAQGMIRLLEQKLLHALEHLSVEQGHDPRRFTLVAGGGAGALHGAAVARRLGCRRVYVPRLAGAFCAFGMLHSDIRHDTSRVHISPLDSADGAAIASRLAEMRAELAAALAEAGFAEPVWQYGCDLRYQGQQWDVTVPLGASFDLARLREGFEQRHRQLFGHVQPRGTIEITRLRLAGVGPVAGAAPAGPAPAQGDPVARSHRPVWIDAARGRCMAPIYEGADLAPGHAIAGPAIVNEQTTTVLVGAGDRLEVDAHGNYAITLDADAAEDKR</sequence>
<feature type="domain" description="Hydantoinase/oxoprolinase N-terminal" evidence="2">
    <location>
        <begin position="25"/>
        <end position="206"/>
    </location>
</feature>
<gene>
    <name evidence="4" type="ORF">LNKW23_13260</name>
</gene>
<dbReference type="SUPFAM" id="SSF53067">
    <property type="entry name" value="Actin-like ATPase domain"/>
    <property type="match status" value="1"/>
</dbReference>
<reference evidence="4 5" key="1">
    <citation type="submission" date="2023-04" db="EMBL/GenBank/DDBJ databases">
        <title>Marinoamorphus aggregata gen. nov., sp. Nov., isolate from tissue of brittle star Ophioplocus japonicus.</title>
        <authorList>
            <person name="Kawano K."/>
            <person name="Sawayama S."/>
            <person name="Nakagawa S."/>
        </authorList>
    </citation>
    <scope>NUCLEOTIDE SEQUENCE [LARGE SCALE GENOMIC DNA]</scope>
    <source>
        <strain evidence="4 5">NKW23</strain>
    </source>
</reference>
<dbReference type="PANTHER" id="PTHR11365">
    <property type="entry name" value="5-OXOPROLINASE RELATED"/>
    <property type="match status" value="1"/>
</dbReference>
<name>A0ABQ6LFK9_9RHOB</name>
<comment type="caution">
    <text evidence="4">The sequence shown here is derived from an EMBL/GenBank/DDBJ whole genome shotgun (WGS) entry which is preliminary data.</text>
</comment>
<evidence type="ECO:0000313" key="4">
    <source>
        <dbReference type="EMBL" id="GMG82113.1"/>
    </source>
</evidence>
<dbReference type="InterPro" id="IPR049517">
    <property type="entry name" value="ACX-like_C"/>
</dbReference>
<dbReference type="Pfam" id="PF19278">
    <property type="entry name" value="Hydant_A_C"/>
    <property type="match status" value="1"/>
</dbReference>
<feature type="domain" description="Acetophenone carboxylase-like C-terminal" evidence="3">
    <location>
        <begin position="554"/>
        <end position="690"/>
    </location>
</feature>
<feature type="domain" description="Hydantoinase A/oxoprolinase" evidence="1">
    <location>
        <begin position="225"/>
        <end position="512"/>
    </location>
</feature>
<proteinExistence type="predicted"/>
<organism evidence="4 5">
    <name type="scientific">Paralimibaculum aggregatum</name>
    <dbReference type="NCBI Taxonomy" id="3036245"/>
    <lineage>
        <taxon>Bacteria</taxon>
        <taxon>Pseudomonadati</taxon>
        <taxon>Pseudomonadota</taxon>
        <taxon>Alphaproteobacteria</taxon>
        <taxon>Rhodobacterales</taxon>
        <taxon>Paracoccaceae</taxon>
        <taxon>Paralimibaculum</taxon>
    </lineage>
</organism>
<dbReference type="Pfam" id="PF05378">
    <property type="entry name" value="Hydant_A_N"/>
    <property type="match status" value="1"/>
</dbReference>
<evidence type="ECO:0000259" key="1">
    <source>
        <dbReference type="Pfam" id="PF01968"/>
    </source>
</evidence>
<evidence type="ECO:0000313" key="5">
    <source>
        <dbReference type="Proteomes" id="UP001239909"/>
    </source>
</evidence>
<dbReference type="InterPro" id="IPR045079">
    <property type="entry name" value="Oxoprolinase-like"/>
</dbReference>